<gene>
    <name evidence="1" type="ORF">CKAN_00476800</name>
</gene>
<dbReference type="EMBL" id="QPKB01000002">
    <property type="protein sequence ID" value="RWR76329.1"/>
    <property type="molecule type" value="Genomic_DNA"/>
</dbReference>
<dbReference type="Pfam" id="PF04827">
    <property type="entry name" value="Plant_tran"/>
    <property type="match status" value="1"/>
</dbReference>
<dbReference type="Proteomes" id="UP000283530">
    <property type="component" value="Unassembled WGS sequence"/>
</dbReference>
<comment type="caution">
    <text evidence="1">The sequence shown here is derived from an EMBL/GenBank/DDBJ whole genome shotgun (WGS) entry which is preliminary data.</text>
</comment>
<dbReference type="STRING" id="337451.A0A3S3PZ93"/>
<evidence type="ECO:0000313" key="2">
    <source>
        <dbReference type="Proteomes" id="UP000283530"/>
    </source>
</evidence>
<dbReference type="OrthoDB" id="1226899at2759"/>
<reference evidence="1 2" key="1">
    <citation type="journal article" date="2019" name="Nat. Plants">
        <title>Stout camphor tree genome fills gaps in understanding of flowering plant genome evolution.</title>
        <authorList>
            <person name="Chaw S.M."/>
            <person name="Liu Y.C."/>
            <person name="Wu Y.W."/>
            <person name="Wang H.Y."/>
            <person name="Lin C.I."/>
            <person name="Wu C.S."/>
            <person name="Ke H.M."/>
            <person name="Chang L.Y."/>
            <person name="Hsu C.Y."/>
            <person name="Yang H.T."/>
            <person name="Sudianto E."/>
            <person name="Hsu M.H."/>
            <person name="Wu K.P."/>
            <person name="Wang L.N."/>
            <person name="Leebens-Mack J.H."/>
            <person name="Tsai I.J."/>
        </authorList>
    </citation>
    <scope>NUCLEOTIDE SEQUENCE [LARGE SCALE GENOMIC DNA]</scope>
    <source>
        <strain evidence="2">cv. Chaw 1501</strain>
        <tissue evidence="1">Young leaves</tissue>
    </source>
</reference>
<name>A0A3S3PZ93_9MAGN</name>
<dbReference type="PANTHER" id="PTHR47150:SF7">
    <property type="entry name" value="NUCLEASE"/>
    <property type="match status" value="1"/>
</dbReference>
<keyword evidence="2" id="KW-1185">Reference proteome</keyword>
<protein>
    <submittedName>
        <fullName evidence="1">Putative nuclease HARBI1</fullName>
    </submittedName>
</protein>
<accession>A0A3S3PZ93</accession>
<dbReference type="InterPro" id="IPR006912">
    <property type="entry name" value="Harbinger_derived_prot"/>
</dbReference>
<sequence length="426" mass="49476">MSQNHTDSSSDMTDELWHTIINSDSDEELQMLCRAALEEESENLRRRTRVHRGSIQGHAVIHRGRISGHHRLYNDYFSENPIYTPSQFRRRFRMRKPLFLRIVNAVEAHDPYFQQKRNCAGSLGLSALQKVTAAVRMLAYGVAADADDDYVRIAESTSIESLKKFVQAIIDVFGNEYLRTPNSADICRLLSEGERRGFPGMLGSIDCKHWKWKNCPVAWKGMYARGDHREPSLILEAVASYDLWIWHAFFGLPGSHNDINVLDRSPIFTDLGEGRTPPTNYSINGHEYTTGYYLADGIYPSWATFLKSLQGRMWSVRLECYRHVFSIVRGPARFWYRQTLQHIMKACIIMHNMIIEDERDQSLPPNYDAREGECSDLSVSRDHNAEFQDFIQNHLRIRDKRTHSQLQADLVEHLWHFQGRYEEACD</sequence>
<evidence type="ECO:0000313" key="1">
    <source>
        <dbReference type="EMBL" id="RWR76329.1"/>
    </source>
</evidence>
<dbReference type="PANTHER" id="PTHR47150">
    <property type="entry name" value="OS12G0169200 PROTEIN"/>
    <property type="match status" value="1"/>
</dbReference>
<organism evidence="1 2">
    <name type="scientific">Cinnamomum micranthum f. kanehirae</name>
    <dbReference type="NCBI Taxonomy" id="337451"/>
    <lineage>
        <taxon>Eukaryota</taxon>
        <taxon>Viridiplantae</taxon>
        <taxon>Streptophyta</taxon>
        <taxon>Embryophyta</taxon>
        <taxon>Tracheophyta</taxon>
        <taxon>Spermatophyta</taxon>
        <taxon>Magnoliopsida</taxon>
        <taxon>Magnoliidae</taxon>
        <taxon>Laurales</taxon>
        <taxon>Lauraceae</taxon>
        <taxon>Cinnamomum</taxon>
    </lineage>
</organism>
<dbReference type="AlphaFoldDB" id="A0A3S3PZ93"/>
<proteinExistence type="predicted"/>